<dbReference type="CDD" id="cd04056">
    <property type="entry name" value="Peptidases_S53"/>
    <property type="match status" value="1"/>
</dbReference>
<gene>
    <name evidence="18" type="ORF">TSTA_010350</name>
</gene>
<evidence type="ECO:0000256" key="5">
    <source>
        <dbReference type="ARBA" id="ARBA00022525"/>
    </source>
</evidence>
<keyword evidence="19" id="KW-1185">Reference proteome</keyword>
<dbReference type="PANTHER" id="PTHR14218">
    <property type="entry name" value="PROTEASE S8 TRIPEPTIDYL PEPTIDASE I CLN2"/>
    <property type="match status" value="1"/>
</dbReference>
<dbReference type="InParanoid" id="B8MG50"/>
<dbReference type="RefSeq" id="XP_002483151.1">
    <property type="nucleotide sequence ID" value="XM_002483106.1"/>
</dbReference>
<evidence type="ECO:0000256" key="12">
    <source>
        <dbReference type="ARBA" id="ARBA00023026"/>
    </source>
</evidence>
<proteinExistence type="predicted"/>
<evidence type="ECO:0000256" key="15">
    <source>
        <dbReference type="PROSITE-ProRule" id="PRU01032"/>
    </source>
</evidence>
<dbReference type="PROSITE" id="PS51695">
    <property type="entry name" value="SEDOLISIN"/>
    <property type="match status" value="1"/>
</dbReference>
<keyword evidence="10 15" id="KW-0720">Serine protease</keyword>
<dbReference type="PROSITE" id="PS00138">
    <property type="entry name" value="SUBTILASE_SER"/>
    <property type="match status" value="1"/>
</dbReference>
<dbReference type="GO" id="GO:0046872">
    <property type="term" value="F:metal ion binding"/>
    <property type="evidence" value="ECO:0007669"/>
    <property type="project" value="UniProtKB-UniRule"/>
</dbReference>
<organism evidence="18 19">
    <name type="scientific">Talaromyces stipitatus (strain ATCC 10500 / CBS 375.48 / QM 6759 / NRRL 1006)</name>
    <name type="common">Penicillium stipitatum</name>
    <dbReference type="NCBI Taxonomy" id="441959"/>
    <lineage>
        <taxon>Eukaryota</taxon>
        <taxon>Fungi</taxon>
        <taxon>Dikarya</taxon>
        <taxon>Ascomycota</taxon>
        <taxon>Pezizomycotina</taxon>
        <taxon>Eurotiomycetes</taxon>
        <taxon>Eurotiomycetidae</taxon>
        <taxon>Eurotiales</taxon>
        <taxon>Trichocomaceae</taxon>
        <taxon>Talaromyces</taxon>
        <taxon>Talaromyces sect. Talaromyces</taxon>
    </lineage>
</organism>
<keyword evidence="6 15" id="KW-0645">Protease</keyword>
<dbReference type="FunFam" id="3.40.50.200:FF:000015">
    <property type="entry name" value="Tripeptidyl peptidase A"/>
    <property type="match status" value="1"/>
</dbReference>
<keyword evidence="12" id="KW-0843">Virulence</keyword>
<feature type="active site" description="Charge relay system" evidence="15">
    <location>
        <position position="287"/>
    </location>
</feature>
<dbReference type="Pfam" id="PF09286">
    <property type="entry name" value="Pro-kuma_activ"/>
    <property type="match status" value="1"/>
</dbReference>
<dbReference type="InterPro" id="IPR015366">
    <property type="entry name" value="S53_propep"/>
</dbReference>
<dbReference type="InterPro" id="IPR023828">
    <property type="entry name" value="Peptidase_S8_Ser-AS"/>
</dbReference>
<dbReference type="SUPFAM" id="SSF54897">
    <property type="entry name" value="Protease propeptides/inhibitors"/>
    <property type="match status" value="1"/>
</dbReference>
<feature type="binding site" evidence="15">
    <location>
        <position position="585"/>
    </location>
    <ligand>
        <name>Ca(2+)</name>
        <dbReference type="ChEBI" id="CHEBI:29108"/>
    </ligand>
</feature>
<dbReference type="GO" id="GO:0004252">
    <property type="term" value="F:serine-type endopeptidase activity"/>
    <property type="evidence" value="ECO:0007669"/>
    <property type="project" value="UniProtKB-UniRule"/>
</dbReference>
<evidence type="ECO:0000256" key="13">
    <source>
        <dbReference type="ARBA" id="ARBA00023145"/>
    </source>
</evidence>
<evidence type="ECO:0000256" key="2">
    <source>
        <dbReference type="ARBA" id="ARBA00002451"/>
    </source>
</evidence>
<dbReference type="OMA" id="PEIAWEG"/>
<keyword evidence="9 15" id="KW-0378">Hydrolase</keyword>
<dbReference type="InterPro" id="IPR050819">
    <property type="entry name" value="Tripeptidyl-peptidase_I"/>
</dbReference>
<feature type="active site" description="Charge relay system" evidence="15">
    <location>
        <position position="291"/>
    </location>
</feature>
<dbReference type="InterPro" id="IPR030400">
    <property type="entry name" value="Sedolisin_dom"/>
</dbReference>
<reference evidence="19" key="1">
    <citation type="journal article" date="2015" name="Genome Announc.">
        <title>Genome sequence of the AIDS-associated pathogen Penicillium marneffei (ATCC18224) and its near taxonomic relative Talaromyces stipitatus (ATCC10500).</title>
        <authorList>
            <person name="Nierman W.C."/>
            <person name="Fedorova-Abrams N.D."/>
            <person name="Andrianopoulos A."/>
        </authorList>
    </citation>
    <scope>NUCLEOTIDE SEQUENCE [LARGE SCALE GENOMIC DNA]</scope>
    <source>
        <strain evidence="19">ATCC 10500 / CBS 375.48 / QM 6759 / NRRL 1006</strain>
    </source>
</reference>
<accession>B8MG50</accession>
<evidence type="ECO:0000256" key="8">
    <source>
        <dbReference type="ARBA" id="ARBA00022729"/>
    </source>
</evidence>
<dbReference type="eggNOG" id="ENOG502QR6D">
    <property type="taxonomic scope" value="Eukaryota"/>
</dbReference>
<comment type="catalytic activity">
    <reaction evidence="1">
        <text>Release of an N-terminal tripeptide from a polypeptide.</text>
        <dbReference type="EC" id="3.4.14.10"/>
    </reaction>
</comment>
<evidence type="ECO:0000256" key="10">
    <source>
        <dbReference type="ARBA" id="ARBA00022825"/>
    </source>
</evidence>
<dbReference type="HOGENOM" id="CLU_013783_3_3_1"/>
<dbReference type="InterPro" id="IPR000209">
    <property type="entry name" value="Peptidase_S8/S53_dom"/>
</dbReference>
<keyword evidence="5" id="KW-0964">Secreted</keyword>
<feature type="binding site" evidence="15">
    <location>
        <position position="583"/>
    </location>
    <ligand>
        <name>Ca(2+)</name>
        <dbReference type="ChEBI" id="CHEBI:29108"/>
    </ligand>
</feature>
<dbReference type="VEuPathDB" id="FungiDB:TSTA_010350"/>
<evidence type="ECO:0000256" key="16">
    <source>
        <dbReference type="SAM" id="SignalP"/>
    </source>
</evidence>
<evidence type="ECO:0000256" key="6">
    <source>
        <dbReference type="ARBA" id="ARBA00022670"/>
    </source>
</evidence>
<comment type="cofactor">
    <cofactor evidence="15">
        <name>Ca(2+)</name>
        <dbReference type="ChEBI" id="CHEBI:29108"/>
    </cofactor>
    <text evidence="15">Binds 1 Ca(2+) ion per subunit.</text>
</comment>
<dbReference type="Gene3D" id="3.40.50.200">
    <property type="entry name" value="Peptidase S8/S53 domain"/>
    <property type="match status" value="1"/>
</dbReference>
<dbReference type="GO" id="GO:0005576">
    <property type="term" value="C:extracellular region"/>
    <property type="evidence" value="ECO:0007669"/>
    <property type="project" value="UniProtKB-SubCell"/>
</dbReference>
<dbReference type="InterPro" id="IPR036852">
    <property type="entry name" value="Peptidase_S8/S53_dom_sf"/>
</dbReference>
<dbReference type="Pfam" id="PF00082">
    <property type="entry name" value="Peptidase_S8"/>
    <property type="match status" value="1"/>
</dbReference>
<keyword evidence="7 15" id="KW-0479">Metal-binding</keyword>
<evidence type="ECO:0000256" key="1">
    <source>
        <dbReference type="ARBA" id="ARBA00001910"/>
    </source>
</evidence>
<keyword evidence="8 16" id="KW-0732">Signal</keyword>
<evidence type="ECO:0000313" key="18">
    <source>
        <dbReference type="EMBL" id="EED15917.1"/>
    </source>
</evidence>
<evidence type="ECO:0000256" key="11">
    <source>
        <dbReference type="ARBA" id="ARBA00022837"/>
    </source>
</evidence>
<feature type="chain" id="PRO_5002875152" description="tripeptidyl-peptidase II" evidence="16">
    <location>
        <begin position="24"/>
        <end position="605"/>
    </location>
</feature>
<comment type="subcellular location">
    <subcellularLocation>
        <location evidence="3">Secreted</location>
        <location evidence="3">Extracellular space</location>
    </subcellularLocation>
</comment>
<evidence type="ECO:0000256" key="9">
    <source>
        <dbReference type="ARBA" id="ARBA00022801"/>
    </source>
</evidence>
<evidence type="ECO:0000259" key="17">
    <source>
        <dbReference type="PROSITE" id="PS51695"/>
    </source>
</evidence>
<evidence type="ECO:0000256" key="3">
    <source>
        <dbReference type="ARBA" id="ARBA00004239"/>
    </source>
</evidence>
<dbReference type="PANTHER" id="PTHR14218:SF34">
    <property type="entry name" value="TRIPEPTIDYL-PEPTIDASE SED4"/>
    <property type="match status" value="1"/>
</dbReference>
<feature type="active site" description="Charge relay system" evidence="15">
    <location>
        <position position="505"/>
    </location>
</feature>
<evidence type="ECO:0000256" key="7">
    <source>
        <dbReference type="ARBA" id="ARBA00022723"/>
    </source>
</evidence>
<name>B8MG50_TALSN</name>
<dbReference type="CDD" id="cd11377">
    <property type="entry name" value="Pro-peptidase_S53"/>
    <property type="match status" value="1"/>
</dbReference>
<feature type="binding site" evidence="15">
    <location>
        <position position="547"/>
    </location>
    <ligand>
        <name>Ca(2+)</name>
        <dbReference type="ChEBI" id="CHEBI:29108"/>
    </ligand>
</feature>
<keyword evidence="14" id="KW-0325">Glycoprotein</keyword>
<feature type="binding site" evidence="15">
    <location>
        <position position="548"/>
    </location>
    <ligand>
        <name>Ca(2+)</name>
        <dbReference type="ChEBI" id="CHEBI:29108"/>
    </ligand>
</feature>
<sequence length="605" mass="63723">MSRNLLVGAGLLALAQLSGQALAAAALVGHESLAALPVGWDKVSTPAAGTNIQLSVALALQNIEQLEDHLKSVSTPGSASYGQYLDSDGIAAQYGPSDASVEAVTNWLKEAGVTDIYNNGQSIHFATSVSKANSLLGADFNYYSDGSATKLRTLAYSVPSDLKEAIDLVSPTTYFGKTTASRSIQAYKNKRASTTSKSGSSSVQVSASCQTSITPACLKQMYNVGNYTPSVAHGSRVGFGSFLNQSAIFDDLFTYEKVNDIPSQNFTKVIIANASNSQDASDGNYGEANLDVQNIVGISHPLPVTEFLTGGSPPFVASLDTPTNQNEPYIPYYEYLLSQKNEDLPQVISNSYGDDEQSVPYKYAIRACNLIGLTGLRGISVLESSGDLGVGAGCRSNDGKNKTQFDPIFPATCPYVTSVGGTQSVTPEIAWVASSGGFSNYFPRTWYQEPAIQTYLGLLDDETKTYYSQYTNFEGRGFPDVSAHSLTPDYQVVGGGYLQPSGGTSAASPVFAGIIALLNDARLAAGKPTLGFLNPFFYLYGYKGLNDITGGQSVGCNGINGQTGAPVPGGGIVPGAAWNSTTGWDPATGLGTPDFQKLKELVLSF</sequence>
<protein>
    <recommendedName>
        <fullName evidence="4">tripeptidyl-peptidase II</fullName>
        <ecNumber evidence="4">3.4.14.10</ecNumber>
    </recommendedName>
</protein>
<feature type="domain" description="Peptidase S53" evidence="17">
    <location>
        <begin position="212"/>
        <end position="605"/>
    </location>
</feature>
<keyword evidence="13" id="KW-0865">Zymogen</keyword>
<comment type="function">
    <text evidence="2">Secreted tripeptidyl-peptidase which degrades proteins at acidic pHs and is involved in virulence.</text>
</comment>
<keyword evidence="11 15" id="KW-0106">Calcium</keyword>
<dbReference type="AlphaFoldDB" id="B8MG50"/>
<dbReference type="GeneID" id="8105674"/>
<dbReference type="EMBL" id="EQ962656">
    <property type="protein sequence ID" value="EED15917.1"/>
    <property type="molecule type" value="Genomic_DNA"/>
</dbReference>
<dbReference type="EC" id="3.4.14.10" evidence="4"/>
<dbReference type="GO" id="GO:0006508">
    <property type="term" value="P:proteolysis"/>
    <property type="evidence" value="ECO:0007669"/>
    <property type="project" value="UniProtKB-KW"/>
</dbReference>
<evidence type="ECO:0000313" key="19">
    <source>
        <dbReference type="Proteomes" id="UP000001745"/>
    </source>
</evidence>
<dbReference type="PhylomeDB" id="B8MG50"/>
<evidence type="ECO:0000256" key="4">
    <source>
        <dbReference type="ARBA" id="ARBA00012462"/>
    </source>
</evidence>
<dbReference type="SUPFAM" id="SSF52743">
    <property type="entry name" value="Subtilisin-like"/>
    <property type="match status" value="1"/>
</dbReference>
<dbReference type="OrthoDB" id="409122at2759"/>
<evidence type="ECO:0000256" key="14">
    <source>
        <dbReference type="ARBA" id="ARBA00023180"/>
    </source>
</evidence>
<dbReference type="STRING" id="441959.B8MG50"/>
<feature type="signal peptide" evidence="16">
    <location>
        <begin position="1"/>
        <end position="23"/>
    </location>
</feature>
<dbReference type="GO" id="GO:0008240">
    <property type="term" value="F:tripeptidyl-peptidase activity"/>
    <property type="evidence" value="ECO:0007669"/>
    <property type="project" value="UniProtKB-EC"/>
</dbReference>
<dbReference type="SMART" id="SM00944">
    <property type="entry name" value="Pro-kuma_activ"/>
    <property type="match status" value="1"/>
</dbReference>
<dbReference type="Proteomes" id="UP000001745">
    <property type="component" value="Unassembled WGS sequence"/>
</dbReference>